<accession>A0A5B9DP07</accession>
<dbReference type="AlphaFoldDB" id="A0A5B9DP07"/>
<organism evidence="1 2">
    <name type="scientific">Paradevosia tibetensis</name>
    <dbReference type="NCBI Taxonomy" id="1447062"/>
    <lineage>
        <taxon>Bacteria</taxon>
        <taxon>Pseudomonadati</taxon>
        <taxon>Pseudomonadota</taxon>
        <taxon>Alphaproteobacteria</taxon>
        <taxon>Hyphomicrobiales</taxon>
        <taxon>Devosiaceae</taxon>
        <taxon>Paradevosia</taxon>
    </lineage>
</organism>
<dbReference type="Proteomes" id="UP000321062">
    <property type="component" value="Chromosome"/>
</dbReference>
<proteinExistence type="predicted"/>
<dbReference type="RefSeq" id="WP_147656228.1">
    <property type="nucleotide sequence ID" value="NZ_BMFM01000001.1"/>
</dbReference>
<keyword evidence="2" id="KW-1185">Reference proteome</keyword>
<evidence type="ECO:0000313" key="1">
    <source>
        <dbReference type="EMBL" id="QEE20917.1"/>
    </source>
</evidence>
<dbReference type="KEGG" id="yti:FNA67_12340"/>
<name>A0A5B9DP07_9HYPH</name>
<reference evidence="1 2" key="1">
    <citation type="journal article" date="2015" name="Int. J. Syst. Evol. Microbiol.">
        <title>Youhaiella tibetensis gen. nov., sp. nov., isolated from subsurface sediment.</title>
        <authorList>
            <person name="Wang Y.X."/>
            <person name="Huang F.Q."/>
            <person name="Nogi Y."/>
            <person name="Pang S.J."/>
            <person name="Wang P.K."/>
            <person name="Lv J."/>
        </authorList>
    </citation>
    <scope>NUCLEOTIDE SEQUENCE [LARGE SCALE GENOMIC DNA]</scope>
    <source>
        <strain evidence="2">fig4</strain>
    </source>
</reference>
<dbReference type="EMBL" id="CP041690">
    <property type="protein sequence ID" value="QEE20917.1"/>
    <property type="molecule type" value="Genomic_DNA"/>
</dbReference>
<protein>
    <submittedName>
        <fullName evidence="1">Uncharacterized protein</fullName>
    </submittedName>
</protein>
<evidence type="ECO:0000313" key="2">
    <source>
        <dbReference type="Proteomes" id="UP000321062"/>
    </source>
</evidence>
<sequence length="107" mass="11275">MSEPDEHQPNIVKRVDAADLMGEIDHLLMTPALDALTIEREDGALSVQVPLQHLKSAVIVEPMWLGLLGACALLPGTFLLTATTGASEGRIENDGEESGGAFHASGD</sequence>
<gene>
    <name evidence="1" type="ORF">FNA67_12340</name>
</gene>